<organism evidence="1 2">
    <name type="scientific">Piscinibacter sakaiensis</name>
    <name type="common">Ideonella sakaiensis</name>
    <dbReference type="NCBI Taxonomy" id="1547922"/>
    <lineage>
        <taxon>Bacteria</taxon>
        <taxon>Pseudomonadati</taxon>
        <taxon>Pseudomonadota</taxon>
        <taxon>Betaproteobacteria</taxon>
        <taxon>Burkholderiales</taxon>
        <taxon>Sphaerotilaceae</taxon>
        <taxon>Piscinibacter</taxon>
    </lineage>
</organism>
<protein>
    <submittedName>
        <fullName evidence="1">Tetratricopeptide repeat family protein</fullName>
    </submittedName>
</protein>
<dbReference type="STRING" id="1547922.ISF6_4405"/>
<dbReference type="InterPro" id="IPR029063">
    <property type="entry name" value="SAM-dependent_MTases_sf"/>
</dbReference>
<accession>A0A0K8P6I4</accession>
<name>A0A0K8P6I4_PISS1</name>
<dbReference type="SUPFAM" id="SSF53335">
    <property type="entry name" value="S-adenosyl-L-methionine-dependent methyltransferases"/>
    <property type="match status" value="1"/>
</dbReference>
<dbReference type="AlphaFoldDB" id="A0A0K8P6I4"/>
<reference evidence="1 2" key="2">
    <citation type="journal article" date="2016" name="Science">
        <title>A bacterium that degrades and assimilates poly(ethylene terephthalate).</title>
        <authorList>
            <person name="Yoshida S."/>
            <person name="Hiraga K."/>
            <person name="Takehana T."/>
            <person name="Taniguchi I."/>
            <person name="Yamaji H."/>
            <person name="Maeda Y."/>
            <person name="Toyohara K."/>
            <person name="Miyamoto K."/>
            <person name="Kimura Y."/>
            <person name="Oda K."/>
        </authorList>
    </citation>
    <scope>NUCLEOTIDE SEQUENCE [LARGE SCALE GENOMIC DNA]</scope>
    <source>
        <strain evidence="2">NBRC 110686 / TISTR 2288 / 201-F6</strain>
    </source>
</reference>
<sequence>MITQEELDGVMQFARQQEARQREARVAELPRVALAEKHMRNCQLLLNRARLLERLPRWATVAELGVDQGRFSEQILKIAQPGTLHLVDLWGSDRYHGGLYESALQRFAPEIDAGRVHIHRKSSLDAADEFADGHFDWVYVDTDHSYQTTALELRRYAAKVKPEGLIAGHDYCMGNWVSSYRYGVIEAVHEFCVDENWELVYLTLDPLESQSFAIRRIL</sequence>
<dbReference type="Gene3D" id="3.40.50.150">
    <property type="entry name" value="Vaccinia Virus protein VP39"/>
    <property type="match status" value="1"/>
</dbReference>
<gene>
    <name evidence="1" type="ORF">ISF6_4405</name>
</gene>
<dbReference type="RefSeq" id="WP_197284754.1">
    <property type="nucleotide sequence ID" value="NZ_BBYR01000069.1"/>
</dbReference>
<reference evidence="2" key="1">
    <citation type="submission" date="2015-07" db="EMBL/GenBank/DDBJ databases">
        <title>Discovery of a poly(ethylene terephthalate assimilation.</title>
        <authorList>
            <person name="Yoshida S."/>
            <person name="Hiraga K."/>
            <person name="Takehana T."/>
            <person name="Taniguchi I."/>
            <person name="Yamaji H."/>
            <person name="Maeda Y."/>
            <person name="Toyohara K."/>
            <person name="Miyamoto K."/>
            <person name="Kimura Y."/>
            <person name="Oda K."/>
        </authorList>
    </citation>
    <scope>NUCLEOTIDE SEQUENCE [LARGE SCALE GENOMIC DNA]</scope>
    <source>
        <strain evidence="2">NBRC 110686 / TISTR 2288 / 201-F6</strain>
    </source>
</reference>
<evidence type="ECO:0000313" key="1">
    <source>
        <dbReference type="EMBL" id="GAP38211.1"/>
    </source>
</evidence>
<dbReference type="Proteomes" id="UP000037660">
    <property type="component" value="Unassembled WGS sequence"/>
</dbReference>
<proteinExistence type="predicted"/>
<evidence type="ECO:0000313" key="2">
    <source>
        <dbReference type="Proteomes" id="UP000037660"/>
    </source>
</evidence>
<dbReference type="Pfam" id="PF13578">
    <property type="entry name" value="Methyltransf_24"/>
    <property type="match status" value="1"/>
</dbReference>
<dbReference type="EMBL" id="BBYR01000069">
    <property type="protein sequence ID" value="GAP38211.1"/>
    <property type="molecule type" value="Genomic_DNA"/>
</dbReference>
<keyword evidence="2" id="KW-1185">Reference proteome</keyword>
<comment type="caution">
    <text evidence="1">The sequence shown here is derived from an EMBL/GenBank/DDBJ whole genome shotgun (WGS) entry which is preliminary data.</text>
</comment>